<name>A0A3G5AA40_9VIRU</name>
<sequence length="304" mass="34671">MDIFRLEPKDTTAFKQIITFLYKFGVEYINITDVDDTSIKITGASKTKNSCVEIDLYKHMFIKSYVNNAVPFSVYVNYLHEALKPNTSVVSAYKKIAFTCHKDGYNRYLLSAHVLHQTEIAVSNFQILFSPEPIKIPTFILHNSYVGASINITQLKYICKICKSLGLVNIKITMSHDSIKFQSTDPNISYKEVINNIIIIYALHSEQKMSGTYDLNRLLTICEQKFNGDKSIYMCNDYPLLIVCTTDIGQIVSSICPITAIPNNDTIDKYIKIKSESGLDNDCECECEDELDNDYDYDNIEIQI</sequence>
<dbReference type="Gene3D" id="3.70.10.10">
    <property type="match status" value="1"/>
</dbReference>
<organism evidence="1">
    <name type="scientific">Homavirus sp</name>
    <dbReference type="NCBI Taxonomy" id="2487769"/>
    <lineage>
        <taxon>Viruses</taxon>
        <taxon>Varidnaviria</taxon>
        <taxon>Bamfordvirae</taxon>
        <taxon>Nucleocytoviricota</taxon>
        <taxon>Megaviricetes</taxon>
        <taxon>Imitervirales</taxon>
        <taxon>Mimiviridae</taxon>
        <taxon>Klosneuvirinae</taxon>
    </lineage>
</organism>
<gene>
    <name evidence="1" type="ORF">Homavirus16_8</name>
</gene>
<proteinExistence type="predicted"/>
<accession>A0A3G5AA40</accession>
<dbReference type="EMBL" id="MK072347">
    <property type="protein sequence ID" value="AYV82209.1"/>
    <property type="molecule type" value="Genomic_DNA"/>
</dbReference>
<reference evidence="1" key="1">
    <citation type="submission" date="2018-10" db="EMBL/GenBank/DDBJ databases">
        <title>Hidden diversity of soil giant viruses.</title>
        <authorList>
            <person name="Schulz F."/>
            <person name="Alteio L."/>
            <person name="Goudeau D."/>
            <person name="Ryan E.M."/>
            <person name="Malmstrom R.R."/>
            <person name="Blanchard J."/>
            <person name="Woyke T."/>
        </authorList>
    </citation>
    <scope>NUCLEOTIDE SEQUENCE</scope>
    <source>
        <strain evidence="1">HOV1</strain>
    </source>
</reference>
<evidence type="ECO:0000313" key="1">
    <source>
        <dbReference type="EMBL" id="AYV82209.1"/>
    </source>
</evidence>
<protein>
    <submittedName>
        <fullName evidence="1">Uncharacterized protein</fullName>
    </submittedName>
</protein>